<accession>F8PAM6</accession>
<comment type="similarity">
    <text evidence="3 10">Belongs to the cytochrome P450 family.</text>
</comment>
<dbReference type="GeneID" id="18821142"/>
<evidence type="ECO:0000256" key="2">
    <source>
        <dbReference type="ARBA" id="ARBA00005179"/>
    </source>
</evidence>
<reference evidence="11" key="1">
    <citation type="submission" date="2011-04" db="EMBL/GenBank/DDBJ databases">
        <title>Evolution of plant cell wall degrading machinery underlies the functional diversity of forest fungi.</title>
        <authorList>
            <consortium name="US DOE Joint Genome Institute (JGI-PGF)"/>
            <person name="Eastwood D.C."/>
            <person name="Floudas D."/>
            <person name="Binder M."/>
            <person name="Majcherczyk A."/>
            <person name="Schneider P."/>
            <person name="Aerts A."/>
            <person name="Asiegbu F.O."/>
            <person name="Baker S.E."/>
            <person name="Barry K."/>
            <person name="Bendiksby M."/>
            <person name="Blumentritt M."/>
            <person name="Coutinho P.M."/>
            <person name="Cullen D."/>
            <person name="Cullen D."/>
            <person name="Gathman A."/>
            <person name="Goodell B."/>
            <person name="Henrissat B."/>
            <person name="Ihrmark K."/>
            <person name="Kauserud H."/>
            <person name="Kohler A."/>
            <person name="LaButti K."/>
            <person name="Lapidus A."/>
            <person name="Lavin J.L."/>
            <person name="Lee Y.-H."/>
            <person name="Lindquist E."/>
            <person name="Lilly W."/>
            <person name="Lucas S."/>
            <person name="Morin E."/>
            <person name="Murat C."/>
            <person name="Oguiza J.A."/>
            <person name="Park J."/>
            <person name="Pisabarro A.G."/>
            <person name="Riley R."/>
            <person name="Rosling A."/>
            <person name="Salamov A."/>
            <person name="Schmidt O."/>
            <person name="Schmutz J."/>
            <person name="Skrede I."/>
            <person name="Stenlid J."/>
            <person name="Wiebenga A."/>
            <person name="Xie X."/>
            <person name="Kues U."/>
            <person name="Hibbett D.S."/>
            <person name="Hoffmeister D."/>
            <person name="Hogberg N."/>
            <person name="Martin F."/>
            <person name="Grigoriev I.V."/>
            <person name="Watkinson S.C."/>
        </authorList>
    </citation>
    <scope>NUCLEOTIDE SEQUENCE</scope>
    <source>
        <strain evidence="11">S7.9</strain>
    </source>
</reference>
<dbReference type="GO" id="GO:0016705">
    <property type="term" value="F:oxidoreductase activity, acting on paired donors, with incorporation or reduction of molecular oxygen"/>
    <property type="evidence" value="ECO:0007669"/>
    <property type="project" value="InterPro"/>
</dbReference>
<evidence type="ECO:0000256" key="7">
    <source>
        <dbReference type="ARBA" id="ARBA00023004"/>
    </source>
</evidence>
<dbReference type="InterPro" id="IPR002401">
    <property type="entry name" value="Cyt_P450_E_grp-I"/>
</dbReference>
<dbReference type="PROSITE" id="PS00086">
    <property type="entry name" value="CYTOCHROME_P450"/>
    <property type="match status" value="1"/>
</dbReference>
<comment type="pathway">
    <text evidence="2">Secondary metabolite biosynthesis.</text>
</comment>
<proteinExistence type="inferred from homology"/>
<keyword evidence="7 9" id="KW-0408">Iron</keyword>
<name>F8PAM6_SERL9</name>
<dbReference type="InterPro" id="IPR001128">
    <property type="entry name" value="Cyt_P450"/>
</dbReference>
<keyword evidence="6 10" id="KW-0560">Oxidoreductase</keyword>
<evidence type="ECO:0000313" key="11">
    <source>
        <dbReference type="EMBL" id="EGO19864.1"/>
    </source>
</evidence>
<dbReference type="HOGENOM" id="CLU_001570_2_3_1"/>
<evidence type="ECO:0000256" key="10">
    <source>
        <dbReference type="RuleBase" id="RU000461"/>
    </source>
</evidence>
<dbReference type="GO" id="GO:0004497">
    <property type="term" value="F:monooxygenase activity"/>
    <property type="evidence" value="ECO:0007669"/>
    <property type="project" value="UniProtKB-KW"/>
</dbReference>
<evidence type="ECO:0000256" key="6">
    <source>
        <dbReference type="ARBA" id="ARBA00023002"/>
    </source>
</evidence>
<dbReference type="KEGG" id="sla:SERLADRAFT_478275"/>
<gene>
    <name evidence="11" type="ORF">SERLADRAFT_478275</name>
</gene>
<dbReference type="PANTHER" id="PTHR46300">
    <property type="entry name" value="P450, PUTATIVE (EUROFUNG)-RELATED-RELATED"/>
    <property type="match status" value="1"/>
</dbReference>
<keyword evidence="4 9" id="KW-0349">Heme</keyword>
<evidence type="ECO:0000256" key="3">
    <source>
        <dbReference type="ARBA" id="ARBA00010617"/>
    </source>
</evidence>
<dbReference type="PRINTS" id="PR00385">
    <property type="entry name" value="P450"/>
</dbReference>
<dbReference type="InterPro" id="IPR036396">
    <property type="entry name" value="Cyt_P450_sf"/>
</dbReference>
<keyword evidence="5 9" id="KW-0479">Metal-binding</keyword>
<dbReference type="PRINTS" id="PR00463">
    <property type="entry name" value="EP450I"/>
</dbReference>
<dbReference type="GO" id="GO:0005506">
    <property type="term" value="F:iron ion binding"/>
    <property type="evidence" value="ECO:0007669"/>
    <property type="project" value="InterPro"/>
</dbReference>
<protein>
    <recommendedName>
        <fullName evidence="12">Cytochrome P450</fullName>
    </recommendedName>
</protein>
<dbReference type="InterPro" id="IPR017972">
    <property type="entry name" value="Cyt_P450_CS"/>
</dbReference>
<keyword evidence="8 10" id="KW-0503">Monooxygenase</keyword>
<dbReference type="Gene3D" id="1.10.630.10">
    <property type="entry name" value="Cytochrome P450"/>
    <property type="match status" value="1"/>
</dbReference>
<dbReference type="AlphaFoldDB" id="F8PAM6"/>
<feature type="binding site" description="axial binding residue" evidence="9">
    <location>
        <position position="435"/>
    </location>
    <ligand>
        <name>heme</name>
        <dbReference type="ChEBI" id="CHEBI:30413"/>
    </ligand>
    <ligandPart>
        <name>Fe</name>
        <dbReference type="ChEBI" id="CHEBI:18248"/>
    </ligandPart>
</feature>
<dbReference type="SUPFAM" id="SSF48264">
    <property type="entry name" value="Cytochrome P450"/>
    <property type="match status" value="1"/>
</dbReference>
<evidence type="ECO:0000256" key="1">
    <source>
        <dbReference type="ARBA" id="ARBA00001971"/>
    </source>
</evidence>
<dbReference type="GO" id="GO:0020037">
    <property type="term" value="F:heme binding"/>
    <property type="evidence" value="ECO:0007669"/>
    <property type="project" value="InterPro"/>
</dbReference>
<evidence type="ECO:0000256" key="5">
    <source>
        <dbReference type="ARBA" id="ARBA00022723"/>
    </source>
</evidence>
<dbReference type="CDD" id="cd11065">
    <property type="entry name" value="CYP64-like"/>
    <property type="match status" value="1"/>
</dbReference>
<organism>
    <name type="scientific">Serpula lacrymans var. lacrymans (strain S7.9)</name>
    <name type="common">Dry rot fungus</name>
    <dbReference type="NCBI Taxonomy" id="578457"/>
    <lineage>
        <taxon>Eukaryota</taxon>
        <taxon>Fungi</taxon>
        <taxon>Dikarya</taxon>
        <taxon>Basidiomycota</taxon>
        <taxon>Agaricomycotina</taxon>
        <taxon>Agaricomycetes</taxon>
        <taxon>Agaricomycetidae</taxon>
        <taxon>Boletales</taxon>
        <taxon>Coniophorineae</taxon>
        <taxon>Serpulaceae</taxon>
        <taxon>Serpula</taxon>
    </lineage>
</organism>
<dbReference type="EMBL" id="GL945442">
    <property type="protein sequence ID" value="EGO19864.1"/>
    <property type="molecule type" value="Genomic_DNA"/>
</dbReference>
<dbReference type="Proteomes" id="UP000008064">
    <property type="component" value="Unassembled WGS sequence"/>
</dbReference>
<dbReference type="PANTHER" id="PTHR46300:SF7">
    <property type="entry name" value="P450, PUTATIVE (EUROFUNG)-RELATED"/>
    <property type="match status" value="1"/>
</dbReference>
<evidence type="ECO:0000256" key="4">
    <source>
        <dbReference type="ARBA" id="ARBA00022617"/>
    </source>
</evidence>
<comment type="cofactor">
    <cofactor evidence="1 9">
        <name>heme</name>
        <dbReference type="ChEBI" id="CHEBI:30413"/>
    </cofactor>
</comment>
<dbReference type="Pfam" id="PF00067">
    <property type="entry name" value="p450"/>
    <property type="match status" value="1"/>
</dbReference>
<evidence type="ECO:0000256" key="9">
    <source>
        <dbReference type="PIRSR" id="PIRSR602401-1"/>
    </source>
</evidence>
<evidence type="ECO:0008006" key="12">
    <source>
        <dbReference type="Google" id="ProtNLM"/>
    </source>
</evidence>
<evidence type="ECO:0000256" key="8">
    <source>
        <dbReference type="ARBA" id="ARBA00023033"/>
    </source>
</evidence>
<dbReference type="InterPro" id="IPR050364">
    <property type="entry name" value="Cytochrome_P450_fung"/>
</dbReference>
<dbReference type="RefSeq" id="XP_007323299.1">
    <property type="nucleotide sequence ID" value="XM_007323237.1"/>
</dbReference>
<dbReference type="OrthoDB" id="2789670at2759"/>
<sequence>MLENWQLALLSCVGATVVLYIWPSAHRFPVPPGPKPKFWTGNVHQLPTSNAWVTYMKWSQQYGPVVFFRIFSRQYVVLNTVKAAIDLLESRSGIYSDRPRAWMYKELAGRKWAVFNIYIHEPRHKQYRKLLHSGLNPRATDTYRQILEDETEKFLQGLAVTPDQFISHIRRYAGANILKVAYGWTVSGNDDYFVKIMEESIGIQAQATQPGRWLVDSYPIIRFLPRWFPFTDFHRHADYFREQLNRVDFIPHAWAKEQIQSGNYVESFTSLHLRPESGEVPDAEQEDIIKWCSSALYAGGADTIVAVITAFFLAMTLYPEVQKRAQAEVAAVVADGLPTLDHQKSLPYVSALIKEVLRWAPAAPLGLPHRVTQDDIYEGCRILKGATIVGNIWALAHDESVYPNPSEFKPERHLEDNEPQLDPRKIIFGFGRRICPGAHFAEVSLFLSISNILASFDISKAIDKDGREIDPVIEFTPGITAHVKPFPCLVVPHTRSTA</sequence>